<protein>
    <submittedName>
        <fullName evidence="1">Ethylene-responsive transcription factor ERF114</fullName>
    </submittedName>
</protein>
<keyword evidence="2" id="KW-1185">Reference proteome</keyword>
<sequence length="279" mass="30421">MVSALTRIIGTTQSHDHNLNVPAVPVQSTTASAISDHRPSHATQHQGGGGGEGGGDLIRRKHYRGVRQRPWGKWAAEIRDPKKAARVWLGTFDTAEDAALAYDEAALRFKGTKAKLNFPARLQFQGITDDHVSSGHYFFNTSHHEAGDHSTINITIPNSTRPPPPPPPVPPMSMSMSMSTSTSMGQQESYPDLLQYAQLLSSDDAEFPYFTSALYNQQQQQFYVSPSSTSAPPFSSSTSDPQHQQQQQHQQGLLNSSSQSGSSSSTCDFLKHGKHFGST</sequence>
<organism evidence="1 2">
    <name type="scientific">Camellia lanceoleosa</name>
    <dbReference type="NCBI Taxonomy" id="1840588"/>
    <lineage>
        <taxon>Eukaryota</taxon>
        <taxon>Viridiplantae</taxon>
        <taxon>Streptophyta</taxon>
        <taxon>Embryophyta</taxon>
        <taxon>Tracheophyta</taxon>
        <taxon>Spermatophyta</taxon>
        <taxon>Magnoliopsida</taxon>
        <taxon>eudicotyledons</taxon>
        <taxon>Gunneridae</taxon>
        <taxon>Pentapetalae</taxon>
        <taxon>asterids</taxon>
        <taxon>Ericales</taxon>
        <taxon>Theaceae</taxon>
        <taxon>Camellia</taxon>
    </lineage>
</organism>
<dbReference type="Proteomes" id="UP001060215">
    <property type="component" value="Chromosome 6"/>
</dbReference>
<proteinExistence type="predicted"/>
<dbReference type="EMBL" id="CM045763">
    <property type="protein sequence ID" value="KAI8023788.1"/>
    <property type="molecule type" value="Genomic_DNA"/>
</dbReference>
<evidence type="ECO:0000313" key="2">
    <source>
        <dbReference type="Proteomes" id="UP001060215"/>
    </source>
</evidence>
<accession>A0ACC0IFM6</accession>
<evidence type="ECO:0000313" key="1">
    <source>
        <dbReference type="EMBL" id="KAI8023788.1"/>
    </source>
</evidence>
<reference evidence="1 2" key="1">
    <citation type="journal article" date="2022" name="Plant J.">
        <title>Chromosome-level genome of Camellia lanceoleosa provides a valuable resource for understanding genome evolution and self-incompatibility.</title>
        <authorList>
            <person name="Gong W."/>
            <person name="Xiao S."/>
            <person name="Wang L."/>
            <person name="Liao Z."/>
            <person name="Chang Y."/>
            <person name="Mo W."/>
            <person name="Hu G."/>
            <person name="Li W."/>
            <person name="Zhao G."/>
            <person name="Zhu H."/>
            <person name="Hu X."/>
            <person name="Ji K."/>
            <person name="Xiang X."/>
            <person name="Song Q."/>
            <person name="Yuan D."/>
            <person name="Jin S."/>
            <person name="Zhang L."/>
        </authorList>
    </citation>
    <scope>NUCLEOTIDE SEQUENCE [LARGE SCALE GENOMIC DNA]</scope>
    <source>
        <strain evidence="1">SQ_2022a</strain>
    </source>
</reference>
<name>A0ACC0IFM6_9ERIC</name>
<comment type="caution">
    <text evidence="1">The sequence shown here is derived from an EMBL/GenBank/DDBJ whole genome shotgun (WGS) entry which is preliminary data.</text>
</comment>
<gene>
    <name evidence="1" type="ORF">LOK49_LG03G00020</name>
</gene>